<evidence type="ECO:0000313" key="3">
    <source>
        <dbReference type="Proteomes" id="UP000184105"/>
    </source>
</evidence>
<proteinExistence type="predicted"/>
<dbReference type="RefSeq" id="WP_025839840.1">
    <property type="nucleotide sequence ID" value="NZ_BAKP01000062.1"/>
</dbReference>
<name>A0AAX2F7G7_9BACT</name>
<dbReference type="EMBL" id="FQWA01000050">
    <property type="protein sequence ID" value="SHG18368.1"/>
    <property type="molecule type" value="Genomic_DNA"/>
</dbReference>
<dbReference type="PROSITE" id="PS51257">
    <property type="entry name" value="PROKAR_LIPOPROTEIN"/>
    <property type="match status" value="1"/>
</dbReference>
<evidence type="ECO:0000313" key="2">
    <source>
        <dbReference type="EMBL" id="SHG18368.1"/>
    </source>
</evidence>
<feature type="signal peptide" evidence="1">
    <location>
        <begin position="1"/>
        <end position="23"/>
    </location>
</feature>
<keyword evidence="3" id="KW-1185">Reference proteome</keyword>
<gene>
    <name evidence="2" type="ORF">SAMN05444364_1505</name>
</gene>
<sequence length="206" mass="23348">MKKNKLLILVVALIATVSFTSCLNDDYETRRNRPTAAELKEATNTIQGLYQGKLYRLINNERTGRTEKTDSANTSWEFKDDSVLVIKDVPSKLLAANVTNSALKQAIEALPNQQVKCSVSIFYVKPIQYFIIPFRVDLGQLTYDGKTHDVSISFYFSEYYSYGNYVSERKITILRLIEAGVVVDGVLDKSSYKEPDSFYLISDPRA</sequence>
<dbReference type="InterPro" id="IPR032293">
    <property type="entry name" value="DUF4840"/>
</dbReference>
<keyword evidence="1" id="KW-0732">Signal</keyword>
<dbReference type="Pfam" id="PF16128">
    <property type="entry name" value="DUF4840"/>
    <property type="match status" value="1"/>
</dbReference>
<comment type="caution">
    <text evidence="2">The sequence shown here is derived from an EMBL/GenBank/DDBJ whole genome shotgun (WGS) entry which is preliminary data.</text>
</comment>
<reference evidence="2 3" key="1">
    <citation type="submission" date="2016-11" db="EMBL/GenBank/DDBJ databases">
        <authorList>
            <person name="Varghese N."/>
            <person name="Submissions S."/>
        </authorList>
    </citation>
    <scope>NUCLEOTIDE SEQUENCE [LARGE SCALE GENOMIC DNA]</scope>
    <source>
        <strain evidence="2 3">DSM 22613</strain>
    </source>
</reference>
<dbReference type="Proteomes" id="UP000184105">
    <property type="component" value="Unassembled WGS sequence"/>
</dbReference>
<organism evidence="2 3">
    <name type="scientific">Prevotella scopos JCM 17725</name>
    <dbReference type="NCBI Taxonomy" id="1236518"/>
    <lineage>
        <taxon>Bacteria</taxon>
        <taxon>Pseudomonadati</taxon>
        <taxon>Bacteroidota</taxon>
        <taxon>Bacteroidia</taxon>
        <taxon>Bacteroidales</taxon>
        <taxon>Prevotellaceae</taxon>
        <taxon>Prevotella</taxon>
    </lineage>
</organism>
<feature type="chain" id="PRO_5043982227" description="DUF4840 domain-containing protein" evidence="1">
    <location>
        <begin position="24"/>
        <end position="206"/>
    </location>
</feature>
<evidence type="ECO:0008006" key="4">
    <source>
        <dbReference type="Google" id="ProtNLM"/>
    </source>
</evidence>
<protein>
    <recommendedName>
        <fullName evidence="4">DUF4840 domain-containing protein</fullName>
    </recommendedName>
</protein>
<accession>A0AAX2F7G7</accession>
<evidence type="ECO:0000256" key="1">
    <source>
        <dbReference type="SAM" id="SignalP"/>
    </source>
</evidence>
<dbReference type="AlphaFoldDB" id="A0AAX2F7G7"/>